<dbReference type="SMART" id="SM00054">
    <property type="entry name" value="EFh"/>
    <property type="match status" value="4"/>
</dbReference>
<dbReference type="Proteomes" id="UP000789759">
    <property type="component" value="Unassembled WGS sequence"/>
</dbReference>
<keyword evidence="1" id="KW-0677">Repeat</keyword>
<feature type="domain" description="EF-hand" evidence="3">
    <location>
        <begin position="78"/>
        <end position="113"/>
    </location>
</feature>
<dbReference type="InterPro" id="IPR018247">
    <property type="entry name" value="EF_Hand_1_Ca_BS"/>
</dbReference>
<sequence>ELTKSQVADFKEVFSKLDKDNDGCITATELGMVINSIGYDFSKSQLQSMVDNVDSDKDGKINFDEFLKMMTIKMSESDNDRALREAFKVYDKDGNGFITAAELKSAMESIGEKISYKEVEEMISHADLDGDGRINYEEFIRMMNS</sequence>
<accession>A0A9N9NRN0</accession>
<dbReference type="PROSITE" id="PS50222">
    <property type="entry name" value="EF_HAND_2"/>
    <property type="match status" value="4"/>
</dbReference>
<dbReference type="InterPro" id="IPR050230">
    <property type="entry name" value="CALM/Myosin/TropC-like"/>
</dbReference>
<evidence type="ECO:0000256" key="1">
    <source>
        <dbReference type="ARBA" id="ARBA00022737"/>
    </source>
</evidence>
<dbReference type="GO" id="GO:0016460">
    <property type="term" value="C:myosin II complex"/>
    <property type="evidence" value="ECO:0007669"/>
    <property type="project" value="TreeGrafter"/>
</dbReference>
<keyword evidence="2" id="KW-0106">Calcium</keyword>
<dbReference type="Pfam" id="PF13499">
    <property type="entry name" value="EF-hand_7"/>
    <property type="match status" value="2"/>
</dbReference>
<feature type="domain" description="EF-hand" evidence="3">
    <location>
        <begin position="5"/>
        <end position="40"/>
    </location>
</feature>
<feature type="domain" description="EF-hand" evidence="3">
    <location>
        <begin position="114"/>
        <end position="145"/>
    </location>
</feature>
<feature type="non-terminal residue" evidence="4">
    <location>
        <position position="1"/>
    </location>
</feature>
<evidence type="ECO:0000313" key="4">
    <source>
        <dbReference type="EMBL" id="CAG8764332.1"/>
    </source>
</evidence>
<keyword evidence="5" id="KW-1185">Reference proteome</keyword>
<dbReference type="PANTHER" id="PTHR23048">
    <property type="entry name" value="MYOSIN LIGHT CHAIN 1, 3"/>
    <property type="match status" value="1"/>
</dbReference>
<dbReference type="InterPro" id="IPR011992">
    <property type="entry name" value="EF-hand-dom_pair"/>
</dbReference>
<comment type="caution">
    <text evidence="4">The sequence shown here is derived from an EMBL/GenBank/DDBJ whole genome shotgun (WGS) entry which is preliminary data.</text>
</comment>
<dbReference type="PROSITE" id="PS00018">
    <property type="entry name" value="EF_HAND_1"/>
    <property type="match status" value="4"/>
</dbReference>
<dbReference type="EMBL" id="CAJVQA010020557">
    <property type="protein sequence ID" value="CAG8764332.1"/>
    <property type="molecule type" value="Genomic_DNA"/>
</dbReference>
<gene>
    <name evidence="4" type="ORF">CPELLU_LOCUS15499</name>
</gene>
<feature type="domain" description="EF-hand" evidence="3">
    <location>
        <begin position="41"/>
        <end position="76"/>
    </location>
</feature>
<name>A0A9N9NRN0_9GLOM</name>
<evidence type="ECO:0000259" key="3">
    <source>
        <dbReference type="PROSITE" id="PS50222"/>
    </source>
</evidence>
<dbReference type="GO" id="GO:0005509">
    <property type="term" value="F:calcium ion binding"/>
    <property type="evidence" value="ECO:0007669"/>
    <property type="project" value="InterPro"/>
</dbReference>
<dbReference type="PANTHER" id="PTHR23048:SF0">
    <property type="entry name" value="CALMODULIN LIKE 3"/>
    <property type="match status" value="1"/>
</dbReference>
<organism evidence="4 5">
    <name type="scientific">Cetraspora pellucida</name>
    <dbReference type="NCBI Taxonomy" id="1433469"/>
    <lineage>
        <taxon>Eukaryota</taxon>
        <taxon>Fungi</taxon>
        <taxon>Fungi incertae sedis</taxon>
        <taxon>Mucoromycota</taxon>
        <taxon>Glomeromycotina</taxon>
        <taxon>Glomeromycetes</taxon>
        <taxon>Diversisporales</taxon>
        <taxon>Gigasporaceae</taxon>
        <taxon>Cetraspora</taxon>
    </lineage>
</organism>
<proteinExistence type="predicted"/>
<reference evidence="4" key="1">
    <citation type="submission" date="2021-06" db="EMBL/GenBank/DDBJ databases">
        <authorList>
            <person name="Kallberg Y."/>
            <person name="Tangrot J."/>
            <person name="Rosling A."/>
        </authorList>
    </citation>
    <scope>NUCLEOTIDE SEQUENCE</scope>
    <source>
        <strain evidence="4">FL966</strain>
    </source>
</reference>
<dbReference type="CDD" id="cd00051">
    <property type="entry name" value="EFh"/>
    <property type="match status" value="2"/>
</dbReference>
<protein>
    <submittedName>
        <fullName evidence="4">16472_t:CDS:1</fullName>
    </submittedName>
</protein>
<evidence type="ECO:0000313" key="5">
    <source>
        <dbReference type="Proteomes" id="UP000789759"/>
    </source>
</evidence>
<dbReference type="AlphaFoldDB" id="A0A9N9NRN0"/>
<evidence type="ECO:0000256" key="2">
    <source>
        <dbReference type="ARBA" id="ARBA00022837"/>
    </source>
</evidence>
<dbReference type="SUPFAM" id="SSF47473">
    <property type="entry name" value="EF-hand"/>
    <property type="match status" value="1"/>
</dbReference>
<dbReference type="InterPro" id="IPR002048">
    <property type="entry name" value="EF_hand_dom"/>
</dbReference>
<dbReference type="OrthoDB" id="26525at2759"/>
<dbReference type="FunFam" id="1.10.238.10:FF:000001">
    <property type="entry name" value="Calmodulin 1"/>
    <property type="match status" value="1"/>
</dbReference>
<dbReference type="Gene3D" id="1.10.238.10">
    <property type="entry name" value="EF-hand"/>
    <property type="match status" value="2"/>
</dbReference>